<sequence>MGRERRDQNPQPDKQPTEITSTARVFALVEPEESATISYEDLVMRDCPIVIDQGSVEAVAGKMLRQLLHLHRVNGQSKTTHEKSRKSPWKHKVNEVRLGKKYRRPNPLEPDQALFVVSSRIIDPPPPSHDVGDFGIHELAELSLDPEVLDIFAKSQSNSGTLVCPDQLEGGFSIIDLAMQTEDTEAIEQVDTDDLDLLLEPEEAEKMVTSRPANNPYIFSSLEEDDLPNEDDYSENSRA</sequence>
<organism evidence="2 3">
    <name type="scientific">Candidatus Curtissbacteria bacterium RIFCSPHIGHO2_01_FULL_40_12</name>
    <dbReference type="NCBI Taxonomy" id="1797710"/>
    <lineage>
        <taxon>Bacteria</taxon>
        <taxon>Candidatus Curtissiibacteriota</taxon>
    </lineage>
</organism>
<feature type="compositionally biased region" description="Polar residues" evidence="1">
    <location>
        <begin position="9"/>
        <end position="23"/>
    </location>
</feature>
<dbReference type="AlphaFoldDB" id="A0A1F5G7N0"/>
<comment type="caution">
    <text evidence="2">The sequence shown here is derived from an EMBL/GenBank/DDBJ whole genome shotgun (WGS) entry which is preliminary data.</text>
</comment>
<gene>
    <name evidence="2" type="ORF">A2693_01550</name>
</gene>
<feature type="compositionally biased region" description="Acidic residues" evidence="1">
    <location>
        <begin position="222"/>
        <end position="239"/>
    </location>
</feature>
<protein>
    <submittedName>
        <fullName evidence="2">Uncharacterized protein</fullName>
    </submittedName>
</protein>
<accession>A0A1F5G7N0</accession>
<feature type="region of interest" description="Disordered" evidence="1">
    <location>
        <begin position="206"/>
        <end position="239"/>
    </location>
</feature>
<name>A0A1F5G7N0_9BACT</name>
<evidence type="ECO:0000256" key="1">
    <source>
        <dbReference type="SAM" id="MobiDB-lite"/>
    </source>
</evidence>
<dbReference type="Proteomes" id="UP000178577">
    <property type="component" value="Unassembled WGS sequence"/>
</dbReference>
<proteinExistence type="predicted"/>
<dbReference type="EMBL" id="MFAY01000053">
    <property type="protein sequence ID" value="OGD87872.1"/>
    <property type="molecule type" value="Genomic_DNA"/>
</dbReference>
<reference evidence="2 3" key="1">
    <citation type="journal article" date="2016" name="Nat. Commun.">
        <title>Thousands of microbial genomes shed light on interconnected biogeochemical processes in an aquifer system.</title>
        <authorList>
            <person name="Anantharaman K."/>
            <person name="Brown C.T."/>
            <person name="Hug L.A."/>
            <person name="Sharon I."/>
            <person name="Castelle C.J."/>
            <person name="Probst A.J."/>
            <person name="Thomas B.C."/>
            <person name="Singh A."/>
            <person name="Wilkins M.J."/>
            <person name="Karaoz U."/>
            <person name="Brodie E.L."/>
            <person name="Williams K.H."/>
            <person name="Hubbard S.S."/>
            <person name="Banfield J.F."/>
        </authorList>
    </citation>
    <scope>NUCLEOTIDE SEQUENCE [LARGE SCALE GENOMIC DNA]</scope>
</reference>
<evidence type="ECO:0000313" key="2">
    <source>
        <dbReference type="EMBL" id="OGD87872.1"/>
    </source>
</evidence>
<evidence type="ECO:0000313" key="3">
    <source>
        <dbReference type="Proteomes" id="UP000178577"/>
    </source>
</evidence>
<feature type="region of interest" description="Disordered" evidence="1">
    <location>
        <begin position="1"/>
        <end position="23"/>
    </location>
</feature>